<proteinExistence type="predicted"/>
<dbReference type="GeneID" id="40340253"/>
<dbReference type="Proteomes" id="UP000002098">
    <property type="component" value="Segment"/>
</dbReference>
<dbReference type="KEGG" id="vg:40340253"/>
<sequence>MNATLAILFSSISIAGYQANGAS</sequence>
<protein>
    <submittedName>
        <fullName evidence="1">PHIKZ232.1</fullName>
    </submittedName>
</protein>
<organism evidence="1 2">
    <name type="scientific">Pseudomonas phage phiKZ</name>
    <dbReference type="NCBI Taxonomy" id="2905945"/>
    <lineage>
        <taxon>Viruses</taxon>
        <taxon>Duplodnaviria</taxon>
        <taxon>Heunggongvirae</taxon>
        <taxon>Uroviricota</taxon>
        <taxon>Caudoviricetes</taxon>
        <taxon>Chimalliviridae</taxon>
        <taxon>Phikzvirus</taxon>
        <taxon>Phikzvirus phiKZ</taxon>
    </lineage>
</organism>
<organismHost>
    <name type="scientific">Pseudomonas aeruginosa</name>
    <dbReference type="NCBI Taxonomy" id="287"/>
</organismHost>
<reference evidence="1 2" key="1">
    <citation type="journal article" date="2002" name="J. Mol. Biol.">
        <title>The genome of bacteriophage phiKZ of Pseudomonas aeruginosa.</title>
        <authorList>
            <person name="Mesyanzhinov V.V."/>
            <person name="Robben J."/>
            <person name="Grymonprez B."/>
            <person name="Kostyuchenko V.A."/>
            <person name="Bourkaltseva M.V."/>
            <person name="Sykilinda N.N."/>
            <person name="Krylov V.N."/>
            <person name="Volckaert G."/>
        </authorList>
    </citation>
    <scope>NUCLEOTIDE SEQUENCE</scope>
</reference>
<dbReference type="RefSeq" id="YP_009639930.1">
    <property type="nucleotide sequence ID" value="NC_004629.1"/>
</dbReference>
<name>L7SZ30_BPDPK</name>
<dbReference type="EMBL" id="AF399011">
    <property type="protein sequence ID" value="AGC26349.1"/>
    <property type="molecule type" value="Genomic_DNA"/>
</dbReference>
<keyword evidence="2" id="KW-1185">Reference proteome</keyword>
<accession>L7SZ30</accession>
<evidence type="ECO:0000313" key="2">
    <source>
        <dbReference type="Proteomes" id="UP000002098"/>
    </source>
</evidence>
<evidence type="ECO:0000313" key="1">
    <source>
        <dbReference type="EMBL" id="AGC26349.1"/>
    </source>
</evidence>